<organism evidence="9 10">
    <name type="scientific">Desulfitobacterium hafniense</name>
    <name type="common">Desulfitobacterium frappieri</name>
    <dbReference type="NCBI Taxonomy" id="49338"/>
    <lineage>
        <taxon>Bacteria</taxon>
        <taxon>Bacillati</taxon>
        <taxon>Bacillota</taxon>
        <taxon>Clostridia</taxon>
        <taxon>Eubacteriales</taxon>
        <taxon>Desulfitobacteriaceae</taxon>
        <taxon>Desulfitobacterium</taxon>
    </lineage>
</organism>
<feature type="transmembrane region" description="Helical" evidence="7">
    <location>
        <begin position="218"/>
        <end position="241"/>
    </location>
</feature>
<dbReference type="GO" id="GO:0005886">
    <property type="term" value="C:plasma membrane"/>
    <property type="evidence" value="ECO:0007669"/>
    <property type="project" value="UniProtKB-SubCell"/>
</dbReference>
<sequence length="425" mass="46360">MSEPKPGQKPHYGGAVKAAVLSIMLLQYLQALTSPAAGAILKHFEQFGYTSLDIKQIQTIPTLVMIFACMAIIPMANKLRKKTILKIAMALIFFGGIAPGIGPDSMMFIYACRVVFGCGYGMIYALASSFIVDLFDGPEQKQMMGWKTAAGSIGGIIFQTVGGFLAAMYWKYAFLGFLVALPFILLILWKCPDPSGLEEFNPAKEAGRPKAKVEKGHWFVIVLAALNVMIFSSFMINMPIVIMTEGLGTPNTIALVMNLFTVGIFLGSFTYGWTTKLLKRFDIPFTILVYGIVLVILPRFVTLPVYMICALIFGWAFGAYNPSLVLAVSRQGSALAATAAIAFFVAGQGLGQFIQPYFMLLTGVFGLNEPWGELAPWVMAGPMLIAISICSFIWVVKITNRKFPYEGNVKAVGKADQTMESPLDS</sequence>
<feature type="transmembrane region" description="Helical" evidence="7">
    <location>
        <begin position="374"/>
        <end position="396"/>
    </location>
</feature>
<protein>
    <submittedName>
        <fullName evidence="9">MFS transporter</fullName>
    </submittedName>
</protein>
<dbReference type="RefSeq" id="WP_005814595.1">
    <property type="nucleotide sequence ID" value="NZ_CABKQQ010000051.1"/>
</dbReference>
<dbReference type="Pfam" id="PF07690">
    <property type="entry name" value="MFS_1"/>
    <property type="match status" value="1"/>
</dbReference>
<evidence type="ECO:0000256" key="5">
    <source>
        <dbReference type="ARBA" id="ARBA00022989"/>
    </source>
</evidence>
<evidence type="ECO:0000256" key="1">
    <source>
        <dbReference type="ARBA" id="ARBA00004651"/>
    </source>
</evidence>
<proteinExistence type="predicted"/>
<dbReference type="InterPro" id="IPR036259">
    <property type="entry name" value="MFS_trans_sf"/>
</dbReference>
<dbReference type="EMBL" id="LOCK01000039">
    <property type="protein sequence ID" value="KTE90595.1"/>
    <property type="molecule type" value="Genomic_DNA"/>
</dbReference>
<evidence type="ECO:0000256" key="7">
    <source>
        <dbReference type="SAM" id="Phobius"/>
    </source>
</evidence>
<feature type="transmembrane region" description="Helical" evidence="7">
    <location>
        <begin position="107"/>
        <end position="132"/>
    </location>
</feature>
<dbReference type="OrthoDB" id="9812221at2"/>
<feature type="transmembrane region" description="Helical" evidence="7">
    <location>
        <begin position="172"/>
        <end position="189"/>
    </location>
</feature>
<dbReference type="GO" id="GO:0022857">
    <property type="term" value="F:transmembrane transporter activity"/>
    <property type="evidence" value="ECO:0007669"/>
    <property type="project" value="InterPro"/>
</dbReference>
<keyword evidence="6 7" id="KW-0472">Membrane</keyword>
<feature type="transmembrane region" description="Helical" evidence="7">
    <location>
        <begin position="12"/>
        <end position="29"/>
    </location>
</feature>
<dbReference type="PANTHER" id="PTHR43124:SF3">
    <property type="entry name" value="CHLORAMPHENICOL EFFLUX PUMP RV0191"/>
    <property type="match status" value="1"/>
</dbReference>
<accession>A0A0W1JG94</accession>
<feature type="transmembrane region" description="Helical" evidence="7">
    <location>
        <begin position="303"/>
        <end position="320"/>
    </location>
</feature>
<evidence type="ECO:0000256" key="3">
    <source>
        <dbReference type="ARBA" id="ARBA00022475"/>
    </source>
</evidence>
<evidence type="ECO:0000256" key="4">
    <source>
        <dbReference type="ARBA" id="ARBA00022692"/>
    </source>
</evidence>
<keyword evidence="4 7" id="KW-0812">Transmembrane</keyword>
<keyword evidence="5 7" id="KW-1133">Transmembrane helix</keyword>
<dbReference type="PROSITE" id="PS50850">
    <property type="entry name" value="MFS"/>
    <property type="match status" value="1"/>
</dbReference>
<dbReference type="SUPFAM" id="SSF103473">
    <property type="entry name" value="MFS general substrate transporter"/>
    <property type="match status" value="1"/>
</dbReference>
<feature type="transmembrane region" description="Helical" evidence="7">
    <location>
        <begin position="144"/>
        <end position="166"/>
    </location>
</feature>
<keyword evidence="2" id="KW-0813">Transport</keyword>
<feature type="transmembrane region" description="Helical" evidence="7">
    <location>
        <begin position="57"/>
        <end position="76"/>
    </location>
</feature>
<evidence type="ECO:0000259" key="8">
    <source>
        <dbReference type="PROSITE" id="PS50850"/>
    </source>
</evidence>
<gene>
    <name evidence="9" type="ORF">AT727_08375</name>
</gene>
<feature type="domain" description="Major facilitator superfamily (MFS) profile" evidence="8">
    <location>
        <begin position="15"/>
        <end position="399"/>
    </location>
</feature>
<comment type="subcellular location">
    <subcellularLocation>
        <location evidence="1">Cell membrane</location>
        <topology evidence="1">Multi-pass membrane protein</topology>
    </subcellularLocation>
</comment>
<evidence type="ECO:0000256" key="6">
    <source>
        <dbReference type="ARBA" id="ARBA00023136"/>
    </source>
</evidence>
<dbReference type="InterPro" id="IPR050189">
    <property type="entry name" value="MFS_Efflux_Transporters"/>
</dbReference>
<comment type="caution">
    <text evidence="9">The sequence shown here is derived from an EMBL/GenBank/DDBJ whole genome shotgun (WGS) entry which is preliminary data.</text>
</comment>
<evidence type="ECO:0000256" key="2">
    <source>
        <dbReference type="ARBA" id="ARBA00022448"/>
    </source>
</evidence>
<feature type="transmembrane region" description="Helical" evidence="7">
    <location>
        <begin position="281"/>
        <end position="297"/>
    </location>
</feature>
<dbReference type="PANTHER" id="PTHR43124">
    <property type="entry name" value="PURINE EFFLUX PUMP PBUE"/>
    <property type="match status" value="1"/>
</dbReference>
<dbReference type="InterPro" id="IPR020846">
    <property type="entry name" value="MFS_dom"/>
</dbReference>
<name>A0A0W1JG94_DESHA</name>
<dbReference type="Gene3D" id="1.20.1250.20">
    <property type="entry name" value="MFS general substrate transporter like domains"/>
    <property type="match status" value="2"/>
</dbReference>
<dbReference type="InterPro" id="IPR011701">
    <property type="entry name" value="MFS"/>
</dbReference>
<feature type="transmembrane region" description="Helical" evidence="7">
    <location>
        <begin position="332"/>
        <end position="354"/>
    </location>
</feature>
<feature type="transmembrane region" description="Helical" evidence="7">
    <location>
        <begin position="253"/>
        <end position="274"/>
    </location>
</feature>
<evidence type="ECO:0000313" key="9">
    <source>
        <dbReference type="EMBL" id="KTE90595.1"/>
    </source>
</evidence>
<reference evidence="9 10" key="1">
    <citation type="submission" date="2015-12" db="EMBL/GenBank/DDBJ databases">
        <title>Draft Genome Sequence of Desulfitobacterium hafniense Strain DH, a Sulfate-reducing Bacterium Isolated from Paddy Soils.</title>
        <authorList>
            <person name="Bao P."/>
            <person name="Zhang X."/>
            <person name="Li G."/>
        </authorList>
    </citation>
    <scope>NUCLEOTIDE SEQUENCE [LARGE SCALE GENOMIC DNA]</scope>
    <source>
        <strain evidence="9 10">DH</strain>
    </source>
</reference>
<dbReference type="Proteomes" id="UP000054623">
    <property type="component" value="Unassembled WGS sequence"/>
</dbReference>
<dbReference type="AlphaFoldDB" id="A0A0W1JG94"/>
<evidence type="ECO:0000313" key="10">
    <source>
        <dbReference type="Proteomes" id="UP000054623"/>
    </source>
</evidence>
<feature type="transmembrane region" description="Helical" evidence="7">
    <location>
        <begin position="83"/>
        <end position="101"/>
    </location>
</feature>
<keyword evidence="3" id="KW-1003">Cell membrane</keyword>